<accession>A0A942US94</accession>
<feature type="transmembrane region" description="Helical" evidence="1">
    <location>
        <begin position="48"/>
        <end position="67"/>
    </location>
</feature>
<dbReference type="InterPro" id="IPR019242">
    <property type="entry name" value="DUF2198"/>
</dbReference>
<comment type="caution">
    <text evidence="2">The sequence shown here is derived from an EMBL/GenBank/DDBJ whole genome shotgun (WGS) entry which is preliminary data.</text>
</comment>
<gene>
    <name evidence="2" type="ORF">KHA91_09980</name>
</gene>
<dbReference type="RefSeq" id="WP_213098116.1">
    <property type="nucleotide sequence ID" value="NZ_JAGYPH010000002.1"/>
</dbReference>
<name>A0A942US94_9BACI</name>
<dbReference type="Proteomes" id="UP000676456">
    <property type="component" value="Unassembled WGS sequence"/>
</dbReference>
<dbReference type="EMBL" id="JAGYPN010000002">
    <property type="protein sequence ID" value="MBS4223069.1"/>
    <property type="molecule type" value="Genomic_DNA"/>
</dbReference>
<keyword evidence="3" id="KW-1185">Reference proteome</keyword>
<evidence type="ECO:0000313" key="2">
    <source>
        <dbReference type="EMBL" id="MBS4223069.1"/>
    </source>
</evidence>
<evidence type="ECO:0000313" key="3">
    <source>
        <dbReference type="Proteomes" id="UP000676456"/>
    </source>
</evidence>
<dbReference type="AlphaFoldDB" id="A0A942US94"/>
<protein>
    <submittedName>
        <fullName evidence="2">CsbA family protein</fullName>
    </submittedName>
</protein>
<keyword evidence="1" id="KW-0812">Transmembrane</keyword>
<reference evidence="2 3" key="1">
    <citation type="submission" date="2021-05" db="EMBL/GenBank/DDBJ databases">
        <title>Novel Bacillus species.</title>
        <authorList>
            <person name="Liu G."/>
        </authorList>
    </citation>
    <scope>NUCLEOTIDE SEQUENCE [LARGE SCALE GENOMIC DNA]</scope>
    <source>
        <strain evidence="2 3">FJAT-49682</strain>
    </source>
</reference>
<evidence type="ECO:0000256" key="1">
    <source>
        <dbReference type="SAM" id="Phobius"/>
    </source>
</evidence>
<sequence>MIDKVLSAIFLPALLMVFFTRITYSRIVGFILTVALIIVSAYKGYIHMWWLIVIEAASLTVGLYFANQMRRKKNEQKSAS</sequence>
<organism evidence="2 3">
    <name type="scientific">Lederbergia citrea</name>
    <dbReference type="NCBI Taxonomy" id="2833581"/>
    <lineage>
        <taxon>Bacteria</taxon>
        <taxon>Bacillati</taxon>
        <taxon>Bacillota</taxon>
        <taxon>Bacilli</taxon>
        <taxon>Bacillales</taxon>
        <taxon>Bacillaceae</taxon>
        <taxon>Lederbergia</taxon>
    </lineage>
</organism>
<dbReference type="Pfam" id="PF09964">
    <property type="entry name" value="DUF2198"/>
    <property type="match status" value="1"/>
</dbReference>
<keyword evidence="1" id="KW-0472">Membrane</keyword>
<proteinExistence type="predicted"/>
<keyword evidence="1" id="KW-1133">Transmembrane helix</keyword>